<feature type="compositionally biased region" description="Basic and acidic residues" evidence="1">
    <location>
        <begin position="356"/>
        <end position="366"/>
    </location>
</feature>
<feature type="region of interest" description="Disordered" evidence="1">
    <location>
        <begin position="502"/>
        <end position="528"/>
    </location>
</feature>
<feature type="region of interest" description="Disordered" evidence="1">
    <location>
        <begin position="1"/>
        <end position="87"/>
    </location>
</feature>
<organism evidence="2 3">
    <name type="scientific">Cinara cedri</name>
    <dbReference type="NCBI Taxonomy" id="506608"/>
    <lineage>
        <taxon>Eukaryota</taxon>
        <taxon>Metazoa</taxon>
        <taxon>Ecdysozoa</taxon>
        <taxon>Arthropoda</taxon>
        <taxon>Hexapoda</taxon>
        <taxon>Insecta</taxon>
        <taxon>Pterygota</taxon>
        <taxon>Neoptera</taxon>
        <taxon>Paraneoptera</taxon>
        <taxon>Hemiptera</taxon>
        <taxon>Sternorrhyncha</taxon>
        <taxon>Aphidomorpha</taxon>
        <taxon>Aphidoidea</taxon>
        <taxon>Aphididae</taxon>
        <taxon>Lachninae</taxon>
        <taxon>Cinara</taxon>
    </lineage>
</organism>
<evidence type="ECO:0000256" key="1">
    <source>
        <dbReference type="SAM" id="MobiDB-lite"/>
    </source>
</evidence>
<dbReference type="EMBL" id="CABPRJ010000016">
    <property type="protein sequence ID" value="VVC25590.1"/>
    <property type="molecule type" value="Genomic_DNA"/>
</dbReference>
<dbReference type="Proteomes" id="UP000325440">
    <property type="component" value="Unassembled WGS sequence"/>
</dbReference>
<feature type="compositionally biased region" description="Basic and acidic residues" evidence="1">
    <location>
        <begin position="332"/>
        <end position="345"/>
    </location>
</feature>
<feature type="region of interest" description="Disordered" evidence="1">
    <location>
        <begin position="322"/>
        <end position="393"/>
    </location>
</feature>
<protein>
    <submittedName>
        <fullName evidence="2">Uncharacterized protein</fullName>
    </submittedName>
</protein>
<reference evidence="2 3" key="1">
    <citation type="submission" date="2019-08" db="EMBL/GenBank/DDBJ databases">
        <authorList>
            <person name="Alioto T."/>
            <person name="Alioto T."/>
            <person name="Gomez Garrido J."/>
        </authorList>
    </citation>
    <scope>NUCLEOTIDE SEQUENCE [LARGE SCALE GENOMIC DNA]</scope>
</reference>
<feature type="compositionally biased region" description="Polar residues" evidence="1">
    <location>
        <begin position="120"/>
        <end position="139"/>
    </location>
</feature>
<feature type="region of interest" description="Disordered" evidence="1">
    <location>
        <begin position="116"/>
        <end position="185"/>
    </location>
</feature>
<feature type="compositionally biased region" description="Basic and acidic residues" evidence="1">
    <location>
        <begin position="731"/>
        <end position="747"/>
    </location>
</feature>
<feature type="region of interest" description="Disordered" evidence="1">
    <location>
        <begin position="731"/>
        <end position="820"/>
    </location>
</feature>
<feature type="compositionally biased region" description="Polar residues" evidence="1">
    <location>
        <begin position="249"/>
        <end position="268"/>
    </location>
</feature>
<feature type="compositionally biased region" description="Basic and acidic residues" evidence="1">
    <location>
        <begin position="24"/>
        <end position="40"/>
    </location>
</feature>
<proteinExistence type="predicted"/>
<feature type="compositionally biased region" description="Polar residues" evidence="1">
    <location>
        <begin position="804"/>
        <end position="820"/>
    </location>
</feature>
<feature type="region of interest" description="Disordered" evidence="1">
    <location>
        <begin position="221"/>
        <end position="301"/>
    </location>
</feature>
<evidence type="ECO:0000313" key="3">
    <source>
        <dbReference type="Proteomes" id="UP000325440"/>
    </source>
</evidence>
<keyword evidence="3" id="KW-1185">Reference proteome</keyword>
<feature type="compositionally biased region" description="Basic and acidic residues" evidence="1">
    <location>
        <begin position="48"/>
        <end position="59"/>
    </location>
</feature>
<feature type="compositionally biased region" description="Basic residues" evidence="1">
    <location>
        <begin position="750"/>
        <end position="788"/>
    </location>
</feature>
<feature type="compositionally biased region" description="Basic and acidic residues" evidence="1">
    <location>
        <begin position="163"/>
        <end position="184"/>
    </location>
</feature>
<accession>A0A5E4M0P3</accession>
<name>A0A5E4M0P3_9HEMI</name>
<feature type="compositionally biased region" description="Polar residues" evidence="1">
    <location>
        <begin position="74"/>
        <end position="84"/>
    </location>
</feature>
<feature type="compositionally biased region" description="Basic and acidic residues" evidence="1">
    <location>
        <begin position="789"/>
        <end position="803"/>
    </location>
</feature>
<feature type="compositionally biased region" description="Basic and acidic residues" evidence="1">
    <location>
        <begin position="269"/>
        <end position="281"/>
    </location>
</feature>
<dbReference type="AlphaFoldDB" id="A0A5E4M0P3"/>
<sequence length="866" mass="97923">MPEKILGFTNKDKSSGPTNPKIQTETKEKPSKKDIGKEIPENPNKVSNDSKNETPKGPKEPIPAEYQKNLVNKEMQSAPINPTIKSDIIERSSTKDIDFKIPDIVKKVPITTENHKKINSKQTTRLNNIKLSPDVSSNDISEDSETSTPEDTFDHNVRHKKDKSNLDIKDEPITDKNANKKSETPMKNAGILSINMLSEPFIPTVKSEIKEKPSKTDIVKEIPENPNKVSNDSKNETPKIPKKPIAANYQKNIVNKEIQSAPINPTNKSETKENPSRKDQGIEIPEMAKISSIDGKKESPNIPKEHIAADYQKNIVNKLMQSAPINPTNKSKTKEKPSTKGKGIEIPEMAKISSIDSKKESPKGPKEPNAAENQKLVVSKQTTKPNKHKLSPKYVANPDEINEIEIFPSDCLPENNEVIQKTKPVTTVNQKMNQDKSSLSICNIPKHLVSGVGKSSIVDYLHYPSTLNSGIFPDENFPNNNLSKFHYDTCDKIKTAPIIEPSLFSSNSENPNDNAKSNKINKSDDNKTSSNLYTSYDVASKDMIPVLSECITTNDKKSYGHLHPKFKTKNEDNLINNLWDPTTSSTNDNTVKEEKFNNSNIILRRNTRTTNNLNSTILSNNENDNNNDIITKNQNENIKESQLNTNIKSGLTHDYIEKIANQLLDKVDDIDKKISKLDNKKIFGNELNNNIIESKKSDDLNDVEELLAPGNSIKHNNLQPYMKLNKPLEKIRNRSDDNRTHKNEINKLPKAVKSKQNKCRTMKTTRNINKGKHNKAILNNHNKKTKKKSYNEKESFRSTKNEDYSTSSNEHTNENKNTNYEMHSDTVYKNHNLVKNYNSDSNKSDVYEYVTLYPEYTYAKPLSGFL</sequence>
<gene>
    <name evidence="2" type="ORF">CINCED_3A024162</name>
</gene>
<evidence type="ECO:0000313" key="2">
    <source>
        <dbReference type="EMBL" id="VVC25590.1"/>
    </source>
</evidence>